<evidence type="ECO:0000256" key="1">
    <source>
        <dbReference type="SAM" id="MobiDB-lite"/>
    </source>
</evidence>
<gene>
    <name evidence="2" type="ORF">OCK74_20185</name>
</gene>
<sequence>MNERKQYSEEQNQNERNQQQTEQQKIAVNPNPRANENVQQTGFNQEKEQSNEQVGSEITDGEDA</sequence>
<evidence type="ECO:0000313" key="2">
    <source>
        <dbReference type="EMBL" id="MCU7551451.1"/>
    </source>
</evidence>
<feature type="region of interest" description="Disordered" evidence="1">
    <location>
        <begin position="1"/>
        <end position="64"/>
    </location>
</feature>
<name>A0A9X3B9L3_9BACT</name>
<dbReference type="EMBL" id="JAOTIF010000020">
    <property type="protein sequence ID" value="MCU7551451.1"/>
    <property type="molecule type" value="Genomic_DNA"/>
</dbReference>
<keyword evidence="3" id="KW-1185">Reference proteome</keyword>
<evidence type="ECO:0000313" key="3">
    <source>
        <dbReference type="Proteomes" id="UP001155483"/>
    </source>
</evidence>
<accession>A0A9X3B9L3</accession>
<feature type="compositionally biased region" description="Low complexity" evidence="1">
    <location>
        <begin position="9"/>
        <end position="24"/>
    </location>
</feature>
<proteinExistence type="predicted"/>
<organism evidence="2 3">
    <name type="scientific">Paraflavisolibacter caeni</name>
    <dbReference type="NCBI Taxonomy" id="2982496"/>
    <lineage>
        <taxon>Bacteria</taxon>
        <taxon>Pseudomonadati</taxon>
        <taxon>Bacteroidota</taxon>
        <taxon>Chitinophagia</taxon>
        <taxon>Chitinophagales</taxon>
        <taxon>Chitinophagaceae</taxon>
        <taxon>Paraflavisolibacter</taxon>
    </lineage>
</organism>
<dbReference type="RefSeq" id="WP_279298891.1">
    <property type="nucleotide sequence ID" value="NZ_JAOTIF010000020.1"/>
</dbReference>
<comment type="caution">
    <text evidence="2">The sequence shown here is derived from an EMBL/GenBank/DDBJ whole genome shotgun (WGS) entry which is preliminary data.</text>
</comment>
<reference evidence="2" key="1">
    <citation type="submission" date="2022-09" db="EMBL/GenBank/DDBJ databases">
        <authorList>
            <person name="Yuan C."/>
            <person name="Ke Z."/>
        </authorList>
    </citation>
    <scope>NUCLEOTIDE SEQUENCE</scope>
    <source>
        <strain evidence="2">LB-8</strain>
    </source>
</reference>
<dbReference type="Proteomes" id="UP001155483">
    <property type="component" value="Unassembled WGS sequence"/>
</dbReference>
<dbReference type="AlphaFoldDB" id="A0A9X3B9L3"/>
<reference evidence="2" key="2">
    <citation type="submission" date="2023-04" db="EMBL/GenBank/DDBJ databases">
        <title>Paracnuella aquatica gen. nov., sp. nov., a member of the family Chitinophagaceae isolated from a hot spring.</title>
        <authorList>
            <person name="Wang C."/>
        </authorList>
    </citation>
    <scope>NUCLEOTIDE SEQUENCE</scope>
    <source>
        <strain evidence="2">LB-8</strain>
    </source>
</reference>
<feature type="compositionally biased region" description="Polar residues" evidence="1">
    <location>
        <begin position="32"/>
        <end position="44"/>
    </location>
</feature>
<protein>
    <submittedName>
        <fullName evidence="2">Uncharacterized protein</fullName>
    </submittedName>
</protein>